<protein>
    <recommendedName>
        <fullName evidence="6">STAS domain-containing protein</fullName>
    </recommendedName>
</protein>
<evidence type="ECO:0000259" key="6">
    <source>
        <dbReference type="PROSITE" id="PS50801"/>
    </source>
</evidence>
<evidence type="ECO:0000256" key="1">
    <source>
        <dbReference type="ARBA" id="ARBA00004141"/>
    </source>
</evidence>
<evidence type="ECO:0000256" key="5">
    <source>
        <dbReference type="SAM" id="Phobius"/>
    </source>
</evidence>
<evidence type="ECO:0000313" key="8">
    <source>
        <dbReference type="Proteomes" id="UP001445076"/>
    </source>
</evidence>
<comment type="subcellular location">
    <subcellularLocation>
        <location evidence="1">Membrane</location>
        <topology evidence="1">Multi-pass membrane protein</topology>
    </subcellularLocation>
</comment>
<evidence type="ECO:0000256" key="3">
    <source>
        <dbReference type="ARBA" id="ARBA00022989"/>
    </source>
</evidence>
<comment type="caution">
    <text evidence="7">The sequence shown here is derived from an EMBL/GenBank/DDBJ whole genome shotgun (WGS) entry which is preliminary data.</text>
</comment>
<gene>
    <name evidence="7" type="ORF">OTU49_001480</name>
</gene>
<reference evidence="7 8" key="1">
    <citation type="journal article" date="2024" name="BMC Genomics">
        <title>Genome assembly of redclaw crayfish (Cherax quadricarinatus) provides insights into its immune adaptation and hypoxia tolerance.</title>
        <authorList>
            <person name="Liu Z."/>
            <person name="Zheng J."/>
            <person name="Li H."/>
            <person name="Fang K."/>
            <person name="Wang S."/>
            <person name="He J."/>
            <person name="Zhou D."/>
            <person name="Weng S."/>
            <person name="Chi M."/>
            <person name="Gu Z."/>
            <person name="He J."/>
            <person name="Li F."/>
            <person name="Wang M."/>
        </authorList>
    </citation>
    <scope>NUCLEOTIDE SEQUENCE [LARGE SCALE GENOMIC DNA]</scope>
    <source>
        <strain evidence="7">ZL_2023a</strain>
    </source>
</reference>
<name>A0AAW0YB59_CHEQU</name>
<organism evidence="7 8">
    <name type="scientific">Cherax quadricarinatus</name>
    <name type="common">Australian red claw crayfish</name>
    <dbReference type="NCBI Taxonomy" id="27406"/>
    <lineage>
        <taxon>Eukaryota</taxon>
        <taxon>Metazoa</taxon>
        <taxon>Ecdysozoa</taxon>
        <taxon>Arthropoda</taxon>
        <taxon>Crustacea</taxon>
        <taxon>Multicrustacea</taxon>
        <taxon>Malacostraca</taxon>
        <taxon>Eumalacostraca</taxon>
        <taxon>Eucarida</taxon>
        <taxon>Decapoda</taxon>
        <taxon>Pleocyemata</taxon>
        <taxon>Astacidea</taxon>
        <taxon>Parastacoidea</taxon>
        <taxon>Parastacidae</taxon>
        <taxon>Cherax</taxon>
    </lineage>
</organism>
<feature type="domain" description="STAS" evidence="6">
    <location>
        <begin position="147"/>
        <end position="252"/>
    </location>
</feature>
<feature type="transmembrane region" description="Helical" evidence="5">
    <location>
        <begin position="91"/>
        <end position="122"/>
    </location>
</feature>
<keyword evidence="4 5" id="KW-0472">Membrane</keyword>
<dbReference type="PANTHER" id="PTHR11814">
    <property type="entry name" value="SULFATE TRANSPORTER"/>
    <property type="match status" value="1"/>
</dbReference>
<accession>A0AAW0YB59</accession>
<keyword evidence="3 5" id="KW-1133">Transmembrane helix</keyword>
<proteinExistence type="predicted"/>
<keyword evidence="2 5" id="KW-0812">Transmembrane</keyword>
<dbReference type="GO" id="GO:0016020">
    <property type="term" value="C:membrane"/>
    <property type="evidence" value="ECO:0007669"/>
    <property type="project" value="UniProtKB-SubCell"/>
</dbReference>
<keyword evidence="8" id="KW-1185">Reference proteome</keyword>
<feature type="transmembrane region" description="Helical" evidence="5">
    <location>
        <begin position="6"/>
        <end position="24"/>
    </location>
</feature>
<evidence type="ECO:0000256" key="2">
    <source>
        <dbReference type="ARBA" id="ARBA00022692"/>
    </source>
</evidence>
<dbReference type="PROSITE" id="PS50801">
    <property type="entry name" value="STAS"/>
    <property type="match status" value="1"/>
</dbReference>
<dbReference type="EMBL" id="JARKIK010000002">
    <property type="protein sequence ID" value="KAK8753767.1"/>
    <property type="molecule type" value="Genomic_DNA"/>
</dbReference>
<dbReference type="InterPro" id="IPR011547">
    <property type="entry name" value="SLC26A/SulP_dom"/>
</dbReference>
<feature type="non-terminal residue" evidence="7">
    <location>
        <position position="252"/>
    </location>
</feature>
<evidence type="ECO:0000256" key="4">
    <source>
        <dbReference type="ARBA" id="ARBA00023136"/>
    </source>
</evidence>
<dbReference type="Gene3D" id="3.30.750.24">
    <property type="entry name" value="STAS domain"/>
    <property type="match status" value="1"/>
</dbReference>
<dbReference type="InterPro" id="IPR036513">
    <property type="entry name" value="STAS_dom_sf"/>
</dbReference>
<feature type="transmembrane region" description="Helical" evidence="5">
    <location>
        <begin position="36"/>
        <end position="54"/>
    </location>
</feature>
<dbReference type="Proteomes" id="UP001445076">
    <property type="component" value="Unassembled WGS sequence"/>
</dbReference>
<sequence>GTSNVVGSFFGCAPIAVSLARSLIQEAAGGKTQITSFVCCSILLLVLLFVGPVFETLPMCVLSSITLVALRGTFRRINDLRNVWPVSKIDAMMWIISFLGVVIVDIDYGLLIGVLTSMLILMGRSQKPKTARLGRVPSTDVYLDVNQYFVTLEIPTVRIFQFCGSLHFANCEYFRQQLISVTGLDPYVIATTKSLEQKYQQMPISCITPSRKGVEYLVIEMSAVSYTDSSGGNLLSQLSKEYQEAGITVCLA</sequence>
<dbReference type="CDD" id="cd07042">
    <property type="entry name" value="STAS_SulP_like_sulfate_transporter"/>
    <property type="match status" value="1"/>
</dbReference>
<feature type="non-terminal residue" evidence="7">
    <location>
        <position position="1"/>
    </location>
</feature>
<dbReference type="Pfam" id="PF01740">
    <property type="entry name" value="STAS"/>
    <property type="match status" value="1"/>
</dbReference>
<dbReference type="Pfam" id="PF00916">
    <property type="entry name" value="Sulfate_transp"/>
    <property type="match status" value="1"/>
</dbReference>
<dbReference type="GO" id="GO:0055085">
    <property type="term" value="P:transmembrane transport"/>
    <property type="evidence" value="ECO:0007669"/>
    <property type="project" value="InterPro"/>
</dbReference>
<dbReference type="InterPro" id="IPR001902">
    <property type="entry name" value="SLC26A/SulP_fam"/>
</dbReference>
<evidence type="ECO:0000313" key="7">
    <source>
        <dbReference type="EMBL" id="KAK8753767.1"/>
    </source>
</evidence>
<dbReference type="SUPFAM" id="SSF52091">
    <property type="entry name" value="SpoIIaa-like"/>
    <property type="match status" value="1"/>
</dbReference>
<dbReference type="AlphaFoldDB" id="A0AAW0YB59"/>
<dbReference type="InterPro" id="IPR002645">
    <property type="entry name" value="STAS_dom"/>
</dbReference>